<proteinExistence type="predicted"/>
<dbReference type="GO" id="GO:0005615">
    <property type="term" value="C:extracellular space"/>
    <property type="evidence" value="ECO:0007669"/>
    <property type="project" value="TreeGrafter"/>
</dbReference>
<dbReference type="PANTHER" id="PTHR10900">
    <property type="entry name" value="PERIOSTIN-RELATED"/>
    <property type="match status" value="1"/>
</dbReference>
<dbReference type="Gene3D" id="2.30.180.10">
    <property type="entry name" value="FAS1 domain"/>
    <property type="match status" value="3"/>
</dbReference>
<name>A0A8D8TZX8_9HEMI</name>
<dbReference type="SUPFAM" id="SSF82153">
    <property type="entry name" value="FAS1 domain"/>
    <property type="match status" value="3"/>
</dbReference>
<organism evidence="3">
    <name type="scientific">Cacopsylla melanoneura</name>
    <dbReference type="NCBI Taxonomy" id="428564"/>
    <lineage>
        <taxon>Eukaryota</taxon>
        <taxon>Metazoa</taxon>
        <taxon>Ecdysozoa</taxon>
        <taxon>Arthropoda</taxon>
        <taxon>Hexapoda</taxon>
        <taxon>Insecta</taxon>
        <taxon>Pterygota</taxon>
        <taxon>Neoptera</taxon>
        <taxon>Paraneoptera</taxon>
        <taxon>Hemiptera</taxon>
        <taxon>Sternorrhyncha</taxon>
        <taxon>Psylloidea</taxon>
        <taxon>Psyllidae</taxon>
        <taxon>Psyllinae</taxon>
        <taxon>Cacopsylla</taxon>
    </lineage>
</organism>
<dbReference type="PROSITE" id="PS50213">
    <property type="entry name" value="FAS1"/>
    <property type="match status" value="3"/>
</dbReference>
<dbReference type="PANTHER" id="PTHR10900:SF124">
    <property type="entry name" value="FI05614P"/>
    <property type="match status" value="1"/>
</dbReference>
<dbReference type="GO" id="GO:0030198">
    <property type="term" value="P:extracellular matrix organization"/>
    <property type="evidence" value="ECO:0007669"/>
    <property type="project" value="TreeGrafter"/>
</dbReference>
<dbReference type="AlphaFoldDB" id="A0A8D8TZX8"/>
<reference evidence="3" key="1">
    <citation type="submission" date="2021-05" db="EMBL/GenBank/DDBJ databases">
        <authorList>
            <person name="Alioto T."/>
            <person name="Alioto T."/>
            <person name="Gomez Garrido J."/>
        </authorList>
    </citation>
    <scope>NUCLEOTIDE SEQUENCE</scope>
</reference>
<dbReference type="InterPro" id="IPR050904">
    <property type="entry name" value="Adhesion/Biosynth-related"/>
</dbReference>
<dbReference type="GO" id="GO:0050839">
    <property type="term" value="F:cell adhesion molecule binding"/>
    <property type="evidence" value="ECO:0007669"/>
    <property type="project" value="TreeGrafter"/>
</dbReference>
<feature type="domain" description="FAS1" evidence="2">
    <location>
        <begin position="32"/>
        <end position="163"/>
    </location>
</feature>
<dbReference type="InterPro" id="IPR000782">
    <property type="entry name" value="FAS1_domain"/>
</dbReference>
<feature type="signal peptide" evidence="1">
    <location>
        <begin position="1"/>
        <end position="23"/>
    </location>
</feature>
<feature type="domain" description="FAS1" evidence="2">
    <location>
        <begin position="341"/>
        <end position="462"/>
    </location>
</feature>
<evidence type="ECO:0000259" key="2">
    <source>
        <dbReference type="PROSITE" id="PS50213"/>
    </source>
</evidence>
<evidence type="ECO:0000256" key="1">
    <source>
        <dbReference type="SAM" id="SignalP"/>
    </source>
</evidence>
<dbReference type="EMBL" id="HBUF01322466">
    <property type="protein sequence ID" value="CAG6695242.1"/>
    <property type="molecule type" value="Transcribed_RNA"/>
</dbReference>
<dbReference type="SMART" id="SM00554">
    <property type="entry name" value="FAS1"/>
    <property type="match status" value="3"/>
</dbReference>
<accession>A0A8D8TZX8</accession>
<dbReference type="Pfam" id="PF02469">
    <property type="entry name" value="Fasciclin"/>
    <property type="match status" value="3"/>
</dbReference>
<protein>
    <submittedName>
        <fullName evidence="3">Transforming growth factor-beta-induced protein ig-h3</fullName>
    </submittedName>
</protein>
<dbReference type="GO" id="GO:0031012">
    <property type="term" value="C:extracellular matrix"/>
    <property type="evidence" value="ECO:0007669"/>
    <property type="project" value="TreeGrafter"/>
</dbReference>
<dbReference type="GO" id="GO:0007155">
    <property type="term" value="P:cell adhesion"/>
    <property type="evidence" value="ECO:0007669"/>
    <property type="project" value="TreeGrafter"/>
</dbReference>
<evidence type="ECO:0000313" key="3">
    <source>
        <dbReference type="EMBL" id="CAG6695242.1"/>
    </source>
</evidence>
<dbReference type="InterPro" id="IPR036378">
    <property type="entry name" value="FAS1_dom_sf"/>
</dbReference>
<feature type="domain" description="FAS1" evidence="2">
    <location>
        <begin position="175"/>
        <end position="308"/>
    </location>
</feature>
<feature type="chain" id="PRO_5034221666" evidence="1">
    <location>
        <begin position="24"/>
        <end position="462"/>
    </location>
</feature>
<keyword evidence="1" id="KW-0732">Signal</keyword>
<sequence length="462" mass="51697">MTGSGWLVIFASVLSSIPAGVRCLGVVQLPNTTGISGELLANQSVDNFFSLWIVFNNDDIITSDKPYTILAPLNNASTQISKERLESHPQVVKRLLLDHVVLGQKLDFNLGANIKFTTLGGRTVNVRNKRTEGAHSLYANGAKVLNPGIDVSNGRLVILENYLFAEDLTDDHSFLQDMTEVLSFLQSGVRVFQHLLARSNVTRLLSQAESYTVFIPTDNAFQKWHPVDYGFYPFSVPEFTENVLTNHFIRGNVRQDLITDGQVLKTLGGLDLVFKKQPDGRLTVNNVELIKGDTPLTKGNIMFLPDVLFVTDTIVKKLREKNKDKETPPPISYPWKGSTFLSHSFLMLGGTPGYRHITRFLNMADLSDYVPGSDYTFFVPTDEAFEKAGLGDAPDSYLSKDTGLTVLLSHFVKGRLYTRDLKDNTTLETLSGYNVTVHNKQGRYIFIFKVFVLNLVNNNYNR</sequence>